<sequence length="152" mass="16875">MADAESVTLSPAHAPQPRAVEAFALLEQRIKAELLKSRAHWAAHEPRMYARVADVADAELTAFDVRSGDLVSVRAGAVSYGTIIIGKIRLPRAGDDHYIHVRIHDPPDEERSAKDVVFHSLFTNEARRAPGTQPSEYNAIMRAADELEFFDE</sequence>
<dbReference type="AlphaFoldDB" id="A0A316ZA14"/>
<organism evidence="1 2">
    <name type="scientific">Tilletiopsis washingtonensis</name>
    <dbReference type="NCBI Taxonomy" id="58919"/>
    <lineage>
        <taxon>Eukaryota</taxon>
        <taxon>Fungi</taxon>
        <taxon>Dikarya</taxon>
        <taxon>Basidiomycota</taxon>
        <taxon>Ustilaginomycotina</taxon>
        <taxon>Exobasidiomycetes</taxon>
        <taxon>Entylomatales</taxon>
        <taxon>Entylomatales incertae sedis</taxon>
        <taxon>Tilletiopsis</taxon>
    </lineage>
</organism>
<dbReference type="Proteomes" id="UP000245946">
    <property type="component" value="Unassembled WGS sequence"/>
</dbReference>
<evidence type="ECO:0000313" key="1">
    <source>
        <dbReference type="EMBL" id="PWN97848.1"/>
    </source>
</evidence>
<keyword evidence="2" id="KW-1185">Reference proteome</keyword>
<dbReference type="EMBL" id="KZ819293">
    <property type="protein sequence ID" value="PWN97848.1"/>
    <property type="molecule type" value="Genomic_DNA"/>
</dbReference>
<dbReference type="OrthoDB" id="3344950at2759"/>
<evidence type="ECO:0000313" key="2">
    <source>
        <dbReference type="Proteomes" id="UP000245946"/>
    </source>
</evidence>
<name>A0A316ZA14_9BASI</name>
<reference evidence="1 2" key="1">
    <citation type="journal article" date="2018" name="Mol. Biol. Evol.">
        <title>Broad Genomic Sampling Reveals a Smut Pathogenic Ancestry of the Fungal Clade Ustilaginomycotina.</title>
        <authorList>
            <person name="Kijpornyongpan T."/>
            <person name="Mondo S.J."/>
            <person name="Barry K."/>
            <person name="Sandor L."/>
            <person name="Lee J."/>
            <person name="Lipzen A."/>
            <person name="Pangilinan J."/>
            <person name="LaButti K."/>
            <person name="Hainaut M."/>
            <person name="Henrissat B."/>
            <person name="Grigoriev I.V."/>
            <person name="Spatafora J.W."/>
            <person name="Aime M.C."/>
        </authorList>
    </citation>
    <scope>NUCLEOTIDE SEQUENCE [LARGE SCALE GENOMIC DNA]</scope>
    <source>
        <strain evidence="1 2">MCA 4186</strain>
    </source>
</reference>
<accession>A0A316ZA14</accession>
<dbReference type="RefSeq" id="XP_025598127.1">
    <property type="nucleotide sequence ID" value="XM_025740214.1"/>
</dbReference>
<gene>
    <name evidence="1" type="ORF">FA09DRAFT_297647</name>
</gene>
<dbReference type="GeneID" id="37267760"/>
<proteinExistence type="predicted"/>
<protein>
    <submittedName>
        <fullName evidence="1">Uncharacterized protein</fullName>
    </submittedName>
</protein>